<evidence type="ECO:0000256" key="1">
    <source>
        <dbReference type="SAM" id="Phobius"/>
    </source>
</evidence>
<keyword evidence="4" id="KW-0418">Kinase</keyword>
<organism evidence="4 5">
    <name type="scientific">Croceivirga radicis</name>
    <dbReference type="NCBI Taxonomy" id="1929488"/>
    <lineage>
        <taxon>Bacteria</taxon>
        <taxon>Pseudomonadati</taxon>
        <taxon>Bacteroidota</taxon>
        <taxon>Flavobacteriia</taxon>
        <taxon>Flavobacteriales</taxon>
        <taxon>Flavobacteriaceae</taxon>
        <taxon>Croceivirga</taxon>
    </lineage>
</organism>
<dbReference type="Gene3D" id="3.55.50.30">
    <property type="match status" value="1"/>
</dbReference>
<name>A0A1V6LPR1_9FLAO</name>
<gene>
    <name evidence="4" type="ORF">BUL40_12260</name>
</gene>
<evidence type="ECO:0000259" key="2">
    <source>
        <dbReference type="Pfam" id="PF04773"/>
    </source>
</evidence>
<keyword evidence="1" id="KW-0472">Membrane</keyword>
<dbReference type="PANTHER" id="PTHR30273">
    <property type="entry name" value="PERIPLASMIC SIGNAL SENSOR AND SIGMA FACTOR ACTIVATOR FECR-RELATED"/>
    <property type="match status" value="1"/>
</dbReference>
<dbReference type="OrthoDB" id="1097347at2"/>
<dbReference type="Pfam" id="PF16344">
    <property type="entry name" value="FecR_C"/>
    <property type="match status" value="1"/>
</dbReference>
<accession>A0A1V6LPR1</accession>
<dbReference type="RefSeq" id="WP_080319503.1">
    <property type="nucleotide sequence ID" value="NZ_MTBC01000008.1"/>
</dbReference>
<dbReference type="Proteomes" id="UP000191680">
    <property type="component" value="Unassembled WGS sequence"/>
</dbReference>
<feature type="domain" description="FecR protein" evidence="2">
    <location>
        <begin position="100"/>
        <end position="191"/>
    </location>
</feature>
<dbReference type="GO" id="GO:0016989">
    <property type="term" value="F:sigma factor antagonist activity"/>
    <property type="evidence" value="ECO:0007669"/>
    <property type="project" value="TreeGrafter"/>
</dbReference>
<dbReference type="InterPro" id="IPR032508">
    <property type="entry name" value="FecR_C"/>
</dbReference>
<dbReference type="InterPro" id="IPR006860">
    <property type="entry name" value="FecR"/>
</dbReference>
<dbReference type="Gene3D" id="2.60.120.1440">
    <property type="match status" value="1"/>
</dbReference>
<dbReference type="Pfam" id="PF04773">
    <property type="entry name" value="FecR"/>
    <property type="match status" value="1"/>
</dbReference>
<keyword evidence="4" id="KW-0808">Transferase</keyword>
<evidence type="ECO:0000313" key="5">
    <source>
        <dbReference type="Proteomes" id="UP000191680"/>
    </source>
</evidence>
<feature type="domain" description="Protein FecR C-terminal" evidence="3">
    <location>
        <begin position="232"/>
        <end position="290"/>
    </location>
</feature>
<dbReference type="PIRSF" id="PIRSF018266">
    <property type="entry name" value="FecR"/>
    <property type="match status" value="1"/>
</dbReference>
<protein>
    <submittedName>
        <fullName evidence="4">Histidine kinase</fullName>
    </submittedName>
</protein>
<comment type="caution">
    <text evidence="4">The sequence shown here is derived from an EMBL/GenBank/DDBJ whole genome shotgun (WGS) entry which is preliminary data.</text>
</comment>
<dbReference type="GO" id="GO:0016301">
    <property type="term" value="F:kinase activity"/>
    <property type="evidence" value="ECO:0007669"/>
    <property type="project" value="UniProtKB-KW"/>
</dbReference>
<sequence length="303" mass="34430">MRENYLAKWLNNELTEEELEAFKATAEYAQYQKIKETTDKLSPPEFNMEQAWLQLNGQRMQEQAPKVITLSPFKKFLRVAAVAAVLIVGSYFYLGTLNTKVTTQLAERTELTLPDNSEIILNADSKITYNKKNWDNERNVELEGEAFFKVAKGKKFTVATDLGDVAVLGTQFNVQQRDDYFKVTCFEGLVQVSYKDQILKLPAGHSFAVVNGTITKQSSTATQPSWMQNESTFNSVPLKYVLAEFERQYDFKVETKNVDTEQLFTGTFSNSDFNVALESISTPLQLKYTIGTLNVVFYAEDTP</sequence>
<feature type="transmembrane region" description="Helical" evidence="1">
    <location>
        <begin position="76"/>
        <end position="94"/>
    </location>
</feature>
<dbReference type="AlphaFoldDB" id="A0A1V6LPR1"/>
<reference evidence="4 5" key="1">
    <citation type="submission" date="2016-12" db="EMBL/GenBank/DDBJ databases">
        <authorList>
            <person name="Song W.-J."/>
            <person name="Kurnit D.M."/>
        </authorList>
    </citation>
    <scope>NUCLEOTIDE SEQUENCE [LARGE SCALE GENOMIC DNA]</scope>
    <source>
        <strain evidence="4 5">HSG9</strain>
    </source>
</reference>
<dbReference type="EMBL" id="MTBC01000008">
    <property type="protein sequence ID" value="OQD42184.1"/>
    <property type="molecule type" value="Genomic_DNA"/>
</dbReference>
<dbReference type="PANTHER" id="PTHR30273:SF2">
    <property type="entry name" value="PROTEIN FECR"/>
    <property type="match status" value="1"/>
</dbReference>
<evidence type="ECO:0000259" key="3">
    <source>
        <dbReference type="Pfam" id="PF16344"/>
    </source>
</evidence>
<evidence type="ECO:0000313" key="4">
    <source>
        <dbReference type="EMBL" id="OQD42184.1"/>
    </source>
</evidence>
<proteinExistence type="predicted"/>
<keyword evidence="1" id="KW-1133">Transmembrane helix</keyword>
<dbReference type="InterPro" id="IPR012373">
    <property type="entry name" value="Ferrdict_sens_TM"/>
</dbReference>
<keyword evidence="1" id="KW-0812">Transmembrane</keyword>
<keyword evidence="5" id="KW-1185">Reference proteome</keyword>